<dbReference type="Proteomes" id="UP001305414">
    <property type="component" value="Unassembled WGS sequence"/>
</dbReference>
<evidence type="ECO:0000313" key="2">
    <source>
        <dbReference type="EMBL" id="KAK5635614.1"/>
    </source>
</evidence>
<accession>A0AAN7V4G7</accession>
<gene>
    <name evidence="2" type="ORF">RRF57_011326</name>
</gene>
<name>A0AAN7V4G7_9PEZI</name>
<feature type="region of interest" description="Disordered" evidence="1">
    <location>
        <begin position="55"/>
        <end position="85"/>
    </location>
</feature>
<keyword evidence="3" id="KW-1185">Reference proteome</keyword>
<protein>
    <submittedName>
        <fullName evidence="2">Uncharacterized protein</fullName>
    </submittedName>
</protein>
<evidence type="ECO:0000313" key="3">
    <source>
        <dbReference type="Proteomes" id="UP001305414"/>
    </source>
</evidence>
<organism evidence="2 3">
    <name type="scientific">Xylaria bambusicola</name>
    <dbReference type="NCBI Taxonomy" id="326684"/>
    <lineage>
        <taxon>Eukaryota</taxon>
        <taxon>Fungi</taxon>
        <taxon>Dikarya</taxon>
        <taxon>Ascomycota</taxon>
        <taxon>Pezizomycotina</taxon>
        <taxon>Sordariomycetes</taxon>
        <taxon>Xylariomycetidae</taxon>
        <taxon>Xylariales</taxon>
        <taxon>Xylariaceae</taxon>
        <taxon>Xylaria</taxon>
    </lineage>
</organism>
<dbReference type="AlphaFoldDB" id="A0AAN7V4G7"/>
<comment type="caution">
    <text evidence="2">The sequence shown here is derived from an EMBL/GenBank/DDBJ whole genome shotgun (WGS) entry which is preliminary data.</text>
</comment>
<dbReference type="EMBL" id="JAWHQM010000055">
    <property type="protein sequence ID" value="KAK5635614.1"/>
    <property type="molecule type" value="Genomic_DNA"/>
</dbReference>
<reference evidence="2 3" key="1">
    <citation type="submission" date="2023-10" db="EMBL/GenBank/DDBJ databases">
        <title>Draft genome sequence of Xylaria bambusicola isolate GMP-LS, the root and basal stem rot pathogen of sugarcane in Indonesia.</title>
        <authorList>
            <person name="Selvaraj P."/>
            <person name="Muralishankar V."/>
            <person name="Muruganantham S."/>
            <person name="Sp S."/>
            <person name="Haryani S."/>
            <person name="Lau K.J.X."/>
            <person name="Naqvi N.I."/>
        </authorList>
    </citation>
    <scope>NUCLEOTIDE SEQUENCE [LARGE SCALE GENOMIC DNA]</scope>
    <source>
        <strain evidence="2">GMP-LS</strain>
    </source>
</reference>
<evidence type="ECO:0000256" key="1">
    <source>
        <dbReference type="SAM" id="MobiDB-lite"/>
    </source>
</evidence>
<proteinExistence type="predicted"/>
<sequence length="85" mass="9465">MFKTAFNDHHITASSENYVSLRDGADDVLLPANQSYGTKKCLKYSEVEGSGLWPALKAASPRSQEHTQEERSRKTSFPESAMPMT</sequence>
<feature type="compositionally biased region" description="Basic and acidic residues" evidence="1">
    <location>
        <begin position="63"/>
        <end position="73"/>
    </location>
</feature>